<dbReference type="EnsemblMetazoa" id="XM_020000225.1">
    <property type="protein sequence ID" value="XP_019855784.1"/>
    <property type="gene ID" value="LOC109584475"/>
</dbReference>
<dbReference type="AlphaFoldDB" id="A0AAN0JFP6"/>
<protein>
    <submittedName>
        <fullName evidence="2">Uncharacterized protein</fullName>
    </submittedName>
</protein>
<accession>A0AAN0JFP6</accession>
<dbReference type="RefSeq" id="XP_019855784.1">
    <property type="nucleotide sequence ID" value="XM_020000225.1"/>
</dbReference>
<sequence length="261" mass="30458">MVSKSLFQKFRNKIKELKGVTTEIFNSEAKKFVENEDASLKNALNDLPFKNIAKVVTNSTHKLGFIRQLMEQYLASYCNATISTDVSDLPEIDISIFVNDSTIPVSSSPTLTLKDLLSKVHYSFWDMIKIFFKKLFSGFKDTDPRRPLLEPEINAFLKELEEHFVKDCHEYFEKIKPGIVQSYLEEHRKTAEKHITDVEQQYSRQREAMDAQVREWRKQARFNRETVKSHSDLIDNLEKQKVHLLSLANQFGISLCPKQDY</sequence>
<evidence type="ECO:0000313" key="2">
    <source>
        <dbReference type="EnsemblMetazoa" id="XP_019855784.1"/>
    </source>
</evidence>
<organism evidence="2 3">
    <name type="scientific">Amphimedon queenslandica</name>
    <name type="common">Sponge</name>
    <dbReference type="NCBI Taxonomy" id="400682"/>
    <lineage>
        <taxon>Eukaryota</taxon>
        <taxon>Metazoa</taxon>
        <taxon>Porifera</taxon>
        <taxon>Demospongiae</taxon>
        <taxon>Heteroscleromorpha</taxon>
        <taxon>Haplosclerida</taxon>
        <taxon>Niphatidae</taxon>
        <taxon>Amphimedon</taxon>
    </lineage>
</organism>
<dbReference type="KEGG" id="aqu:109584475"/>
<evidence type="ECO:0000256" key="1">
    <source>
        <dbReference type="SAM" id="Coils"/>
    </source>
</evidence>
<feature type="coiled-coil region" evidence="1">
    <location>
        <begin position="188"/>
        <end position="219"/>
    </location>
</feature>
<dbReference type="Proteomes" id="UP000007879">
    <property type="component" value="Unassembled WGS sequence"/>
</dbReference>
<name>A0AAN0JFP6_AMPQE</name>
<evidence type="ECO:0000313" key="3">
    <source>
        <dbReference type="Proteomes" id="UP000007879"/>
    </source>
</evidence>
<proteinExistence type="predicted"/>
<dbReference type="GeneID" id="109584475"/>
<keyword evidence="3" id="KW-1185">Reference proteome</keyword>
<keyword evidence="1" id="KW-0175">Coiled coil</keyword>
<reference evidence="2" key="2">
    <citation type="submission" date="2024-06" db="UniProtKB">
        <authorList>
            <consortium name="EnsemblMetazoa"/>
        </authorList>
    </citation>
    <scope>IDENTIFICATION</scope>
</reference>
<reference evidence="3" key="1">
    <citation type="journal article" date="2010" name="Nature">
        <title>The Amphimedon queenslandica genome and the evolution of animal complexity.</title>
        <authorList>
            <person name="Srivastava M."/>
            <person name="Simakov O."/>
            <person name="Chapman J."/>
            <person name="Fahey B."/>
            <person name="Gauthier M.E."/>
            <person name="Mitros T."/>
            <person name="Richards G.S."/>
            <person name="Conaco C."/>
            <person name="Dacre M."/>
            <person name="Hellsten U."/>
            <person name="Larroux C."/>
            <person name="Putnam N.H."/>
            <person name="Stanke M."/>
            <person name="Adamska M."/>
            <person name="Darling A."/>
            <person name="Degnan S.M."/>
            <person name="Oakley T.H."/>
            <person name="Plachetzki D.C."/>
            <person name="Zhai Y."/>
            <person name="Adamski M."/>
            <person name="Calcino A."/>
            <person name="Cummins S.F."/>
            <person name="Goodstein D.M."/>
            <person name="Harris C."/>
            <person name="Jackson D.J."/>
            <person name="Leys S.P."/>
            <person name="Shu S."/>
            <person name="Woodcroft B.J."/>
            <person name="Vervoort M."/>
            <person name="Kosik K.S."/>
            <person name="Manning G."/>
            <person name="Degnan B.M."/>
            <person name="Rokhsar D.S."/>
        </authorList>
    </citation>
    <scope>NUCLEOTIDE SEQUENCE [LARGE SCALE GENOMIC DNA]</scope>
</reference>